<dbReference type="Pfam" id="PF02687">
    <property type="entry name" value="FtsX"/>
    <property type="match status" value="1"/>
</dbReference>
<dbReference type="InterPro" id="IPR051447">
    <property type="entry name" value="Lipoprotein-release_system"/>
</dbReference>
<dbReference type="Proteomes" id="UP000307999">
    <property type="component" value="Unassembled WGS sequence"/>
</dbReference>
<dbReference type="RefSeq" id="WP_136736436.1">
    <property type="nucleotide sequence ID" value="NZ_SWDB01000029.1"/>
</dbReference>
<keyword evidence="3" id="KW-1003">Cell membrane</keyword>
<keyword evidence="4 7" id="KW-0812">Transmembrane</keyword>
<evidence type="ECO:0000259" key="9">
    <source>
        <dbReference type="Pfam" id="PF12704"/>
    </source>
</evidence>
<feature type="transmembrane region" description="Helical" evidence="7">
    <location>
        <begin position="329"/>
        <end position="355"/>
    </location>
</feature>
<name>A0A4V5NWL9_9GAMM</name>
<evidence type="ECO:0000256" key="2">
    <source>
        <dbReference type="ARBA" id="ARBA00005236"/>
    </source>
</evidence>
<evidence type="ECO:0000256" key="5">
    <source>
        <dbReference type="ARBA" id="ARBA00022989"/>
    </source>
</evidence>
<feature type="domain" description="MacB-like periplasmic core" evidence="9">
    <location>
        <begin position="28"/>
        <end position="239"/>
    </location>
</feature>
<protein>
    <submittedName>
        <fullName evidence="10">ABC transporter permease</fullName>
    </submittedName>
</protein>
<evidence type="ECO:0000256" key="4">
    <source>
        <dbReference type="ARBA" id="ARBA00022692"/>
    </source>
</evidence>
<gene>
    <name evidence="10" type="ORF">E8M12_12255</name>
</gene>
<keyword evidence="11" id="KW-1185">Reference proteome</keyword>
<evidence type="ECO:0000313" key="10">
    <source>
        <dbReference type="EMBL" id="TKB44419.1"/>
    </source>
</evidence>
<organism evidence="10 11">
    <name type="scientific">Thalassotalea mangrovi</name>
    <dbReference type="NCBI Taxonomy" id="2572245"/>
    <lineage>
        <taxon>Bacteria</taxon>
        <taxon>Pseudomonadati</taxon>
        <taxon>Pseudomonadota</taxon>
        <taxon>Gammaproteobacteria</taxon>
        <taxon>Alteromonadales</taxon>
        <taxon>Colwelliaceae</taxon>
        <taxon>Thalassotalea</taxon>
    </lineage>
</organism>
<evidence type="ECO:0000313" key="11">
    <source>
        <dbReference type="Proteomes" id="UP000307999"/>
    </source>
</evidence>
<dbReference type="OrthoDB" id="9770036at2"/>
<dbReference type="GO" id="GO:0044874">
    <property type="term" value="P:lipoprotein localization to outer membrane"/>
    <property type="evidence" value="ECO:0007669"/>
    <property type="project" value="TreeGrafter"/>
</dbReference>
<keyword evidence="6 7" id="KW-0472">Membrane</keyword>
<evidence type="ECO:0000256" key="7">
    <source>
        <dbReference type="SAM" id="Phobius"/>
    </source>
</evidence>
<feature type="transmembrane region" description="Helical" evidence="7">
    <location>
        <begin position="384"/>
        <end position="404"/>
    </location>
</feature>
<sequence length="416" mass="46120">MNIYREYMGQRITTSLASRSIFRNSRRTLLTITLIACCLAALMFSDAMTRGYMKSMVAISTETFLGEAQLHRTGYRQSNDVDLYMQNQPALMQQLRNDADIDAFSPRIISGAMVSSSQNVSGAMVYGVMAAEEAGVSKLKQSVIAGQYLSGTKQELLLGAQLADILEVDLGDRIVITLSQADTGELAQELFRVSGITRFGDRLMDSGLVFINYQQAQRILAVTGPHQIALQLSDDELIDRRSADLWSNYAGDGIELLSWKELYPQINSMLEMSAYSTWIVSIIMYTLVTLGLVNTMFMSIFERHNEFGILLAIGTRPARLFAQIIYEGFFIGILGVCCGFILGYGLCLLGAHFGINFGEGLEFSNITFNEPIYLINDPISFLKIGMALLLVTILACIYPAYHAAKLRPSLAMRKPL</sequence>
<reference evidence="10 11" key="1">
    <citation type="submission" date="2019-04" db="EMBL/GenBank/DDBJ databases">
        <title>Thalassotalea guangxiensis sp. nov., isolated from sediment of the coastal wetland.</title>
        <authorList>
            <person name="Zheng S."/>
            <person name="Zhang D."/>
        </authorList>
    </citation>
    <scope>NUCLEOTIDE SEQUENCE [LARGE SCALE GENOMIC DNA]</scope>
    <source>
        <strain evidence="10 11">ZS-4</strain>
    </source>
</reference>
<dbReference type="InterPro" id="IPR025857">
    <property type="entry name" value="MacB_PCD"/>
</dbReference>
<evidence type="ECO:0000259" key="8">
    <source>
        <dbReference type="Pfam" id="PF02687"/>
    </source>
</evidence>
<comment type="similarity">
    <text evidence="2">Belongs to the ABC-4 integral membrane protein family. LolC/E subfamily.</text>
</comment>
<dbReference type="PANTHER" id="PTHR30489:SF0">
    <property type="entry name" value="LIPOPROTEIN-RELEASING SYSTEM TRANSMEMBRANE PROTEIN LOLE"/>
    <property type="match status" value="1"/>
</dbReference>
<comment type="subcellular location">
    <subcellularLocation>
        <location evidence="1">Cell membrane</location>
        <topology evidence="1">Multi-pass membrane protein</topology>
    </subcellularLocation>
</comment>
<dbReference type="InterPro" id="IPR003838">
    <property type="entry name" value="ABC3_permease_C"/>
</dbReference>
<dbReference type="Pfam" id="PF12704">
    <property type="entry name" value="MacB_PCD"/>
    <property type="match status" value="1"/>
</dbReference>
<evidence type="ECO:0000256" key="3">
    <source>
        <dbReference type="ARBA" id="ARBA00022475"/>
    </source>
</evidence>
<evidence type="ECO:0000256" key="1">
    <source>
        <dbReference type="ARBA" id="ARBA00004651"/>
    </source>
</evidence>
<accession>A0A4V5NWL9</accession>
<comment type="caution">
    <text evidence="10">The sequence shown here is derived from an EMBL/GenBank/DDBJ whole genome shotgun (WGS) entry which is preliminary data.</text>
</comment>
<feature type="domain" description="ABC3 transporter permease C-terminal" evidence="8">
    <location>
        <begin position="279"/>
        <end position="407"/>
    </location>
</feature>
<dbReference type="PANTHER" id="PTHR30489">
    <property type="entry name" value="LIPOPROTEIN-RELEASING SYSTEM TRANSMEMBRANE PROTEIN LOLE"/>
    <property type="match status" value="1"/>
</dbReference>
<dbReference type="GO" id="GO:0098797">
    <property type="term" value="C:plasma membrane protein complex"/>
    <property type="evidence" value="ECO:0007669"/>
    <property type="project" value="TreeGrafter"/>
</dbReference>
<feature type="transmembrane region" description="Helical" evidence="7">
    <location>
        <begin position="275"/>
        <end position="297"/>
    </location>
</feature>
<keyword evidence="5 7" id="KW-1133">Transmembrane helix</keyword>
<evidence type="ECO:0000256" key="6">
    <source>
        <dbReference type="ARBA" id="ARBA00023136"/>
    </source>
</evidence>
<dbReference type="EMBL" id="SWDB01000029">
    <property type="protein sequence ID" value="TKB44419.1"/>
    <property type="molecule type" value="Genomic_DNA"/>
</dbReference>
<dbReference type="AlphaFoldDB" id="A0A4V5NWL9"/>
<proteinExistence type="inferred from homology"/>